<comment type="similarity">
    <text evidence="3 7">Belongs to the MoeA family.</text>
</comment>
<sequence length="428" mass="42413">MDHHADRRAVPEHQEAVRGLVEAGLAAARRATTLPLAGLLAAAAAGVLAPRTLVADAVAGLDLPGFDNSQMDGYAVGAADLAGATPARPVVLPVAAPVPAGTQPPPLEAGTAAPVMTGAPVPAGADAVVKIEDADPPAFPDPAARAGVRFATPAAAGTFVRRRGSDVAAGDVVVPAGTPVGPPQLGVLVASGVTEVEVAEAPHVLLVSTGSELVPAGETLGPAQLHDANGAALTAALAQVGCRVTPRVVADDPAALRAVLADAPADVALVVTSGGVSAGAYEVVRQTLTDAWFGHVAVQPGGPQGLGTVTLGAPGDPPEVPLVAFPGNPVSALVSFELFLRPVLAAATGAGPAHRPRGRAPLATAVDSPPHLHQVRRGRLDPDGRVALVGGPGSHLLAHLAAATLLVHVPPGVAHLPAGAEVDYWEIR</sequence>
<proteinExistence type="inferred from homology"/>
<dbReference type="Proteomes" id="UP000224130">
    <property type="component" value="Unassembled WGS sequence"/>
</dbReference>
<dbReference type="InterPro" id="IPR036425">
    <property type="entry name" value="MoaB/Mog-like_dom_sf"/>
</dbReference>
<reference evidence="10 11" key="1">
    <citation type="submission" date="2017-10" db="EMBL/GenBank/DDBJ databases">
        <title>Sequencing the genomes of 1000 actinobacteria strains.</title>
        <authorList>
            <person name="Klenk H.-P."/>
        </authorList>
    </citation>
    <scope>NUCLEOTIDE SEQUENCE [LARGE SCALE GENOMIC DNA]</scope>
    <source>
        <strain evidence="10 11">DSM 21863</strain>
    </source>
</reference>
<evidence type="ECO:0000256" key="4">
    <source>
        <dbReference type="ARBA" id="ARBA00022505"/>
    </source>
</evidence>
<evidence type="ECO:0000256" key="7">
    <source>
        <dbReference type="RuleBase" id="RU365090"/>
    </source>
</evidence>
<protein>
    <recommendedName>
        <fullName evidence="7">Molybdopterin molybdenumtransferase</fullName>
        <ecNumber evidence="7">2.10.1.1</ecNumber>
    </recommendedName>
</protein>
<dbReference type="CDD" id="cd00887">
    <property type="entry name" value="MoeA"/>
    <property type="match status" value="1"/>
</dbReference>
<dbReference type="UniPathway" id="UPA00344"/>
<keyword evidence="7" id="KW-0460">Magnesium</keyword>
<gene>
    <name evidence="10" type="ORF">ATJ88_2617</name>
</gene>
<dbReference type="EC" id="2.10.1.1" evidence="7"/>
<dbReference type="SMART" id="SM00852">
    <property type="entry name" value="MoCF_biosynth"/>
    <property type="match status" value="1"/>
</dbReference>
<dbReference type="InterPro" id="IPR036688">
    <property type="entry name" value="MoeA_C_domain_IV_sf"/>
</dbReference>
<dbReference type="GO" id="GO:0006777">
    <property type="term" value="P:Mo-molybdopterin cofactor biosynthetic process"/>
    <property type="evidence" value="ECO:0007669"/>
    <property type="project" value="UniProtKB-UniRule"/>
</dbReference>
<dbReference type="Gene3D" id="3.40.980.10">
    <property type="entry name" value="MoaB/Mog-like domain"/>
    <property type="match status" value="1"/>
</dbReference>
<dbReference type="GO" id="GO:0061599">
    <property type="term" value="F:molybdopterin molybdotransferase activity"/>
    <property type="evidence" value="ECO:0007669"/>
    <property type="project" value="UniProtKB-UniRule"/>
</dbReference>
<dbReference type="SUPFAM" id="SSF63882">
    <property type="entry name" value="MoeA N-terminal region -like"/>
    <property type="match status" value="1"/>
</dbReference>
<dbReference type="Pfam" id="PF03453">
    <property type="entry name" value="MoeA_N"/>
    <property type="match status" value="1"/>
</dbReference>
<dbReference type="InterPro" id="IPR005110">
    <property type="entry name" value="MoeA_linker/N"/>
</dbReference>
<evidence type="ECO:0000256" key="3">
    <source>
        <dbReference type="ARBA" id="ARBA00010763"/>
    </source>
</evidence>
<dbReference type="Pfam" id="PF03454">
    <property type="entry name" value="MoeA_C"/>
    <property type="match status" value="1"/>
</dbReference>
<comment type="caution">
    <text evidence="10">The sequence shown here is derived from an EMBL/GenBank/DDBJ whole genome shotgun (WGS) entry which is preliminary data.</text>
</comment>
<evidence type="ECO:0000256" key="5">
    <source>
        <dbReference type="ARBA" id="ARBA00023150"/>
    </source>
</evidence>
<comment type="catalytic activity">
    <reaction evidence="6">
        <text>adenylyl-molybdopterin + molybdate = Mo-molybdopterin + AMP + H(+)</text>
        <dbReference type="Rhea" id="RHEA:35047"/>
        <dbReference type="ChEBI" id="CHEBI:15378"/>
        <dbReference type="ChEBI" id="CHEBI:36264"/>
        <dbReference type="ChEBI" id="CHEBI:62727"/>
        <dbReference type="ChEBI" id="CHEBI:71302"/>
        <dbReference type="ChEBI" id="CHEBI:456215"/>
        <dbReference type="EC" id="2.10.1.1"/>
    </reaction>
</comment>
<dbReference type="OrthoDB" id="9804758at2"/>
<keyword evidence="7" id="KW-0479">Metal-binding</keyword>
<accession>A0A2A9EZD1</accession>
<dbReference type="RefSeq" id="WP_098464195.1">
    <property type="nucleotide sequence ID" value="NZ_PDJJ01000001.1"/>
</dbReference>
<dbReference type="Pfam" id="PF00994">
    <property type="entry name" value="MoCF_biosynth"/>
    <property type="match status" value="1"/>
</dbReference>
<dbReference type="InterPro" id="IPR038987">
    <property type="entry name" value="MoeA-like"/>
</dbReference>
<comment type="cofactor">
    <cofactor evidence="7">
        <name>Mg(2+)</name>
        <dbReference type="ChEBI" id="CHEBI:18420"/>
    </cofactor>
</comment>
<organism evidence="10 11">
    <name type="scientific">Isoptericola jiangsuensis</name>
    <dbReference type="NCBI Taxonomy" id="548579"/>
    <lineage>
        <taxon>Bacteria</taxon>
        <taxon>Bacillati</taxon>
        <taxon>Actinomycetota</taxon>
        <taxon>Actinomycetes</taxon>
        <taxon>Micrococcales</taxon>
        <taxon>Promicromonosporaceae</taxon>
        <taxon>Isoptericola</taxon>
    </lineage>
</organism>
<dbReference type="GO" id="GO:0005829">
    <property type="term" value="C:cytosol"/>
    <property type="evidence" value="ECO:0007669"/>
    <property type="project" value="TreeGrafter"/>
</dbReference>
<dbReference type="Gene3D" id="3.90.105.10">
    <property type="entry name" value="Molybdopterin biosynthesis moea protein, domain 2"/>
    <property type="match status" value="1"/>
</dbReference>
<name>A0A2A9EZD1_9MICO</name>
<dbReference type="PANTHER" id="PTHR10192:SF5">
    <property type="entry name" value="GEPHYRIN"/>
    <property type="match status" value="1"/>
</dbReference>
<evidence type="ECO:0000256" key="6">
    <source>
        <dbReference type="ARBA" id="ARBA00047317"/>
    </source>
</evidence>
<dbReference type="NCBIfam" id="NF045515">
    <property type="entry name" value="Glp_gephyrin"/>
    <property type="match status" value="1"/>
</dbReference>
<comment type="function">
    <text evidence="1 7">Catalyzes the insertion of molybdate into adenylated molybdopterin with the concomitant release of AMP.</text>
</comment>
<evidence type="ECO:0000259" key="9">
    <source>
        <dbReference type="SMART" id="SM00852"/>
    </source>
</evidence>
<keyword evidence="5 7" id="KW-0501">Molybdenum cofactor biosynthesis</keyword>
<evidence type="ECO:0000256" key="8">
    <source>
        <dbReference type="SAM" id="MobiDB-lite"/>
    </source>
</evidence>
<dbReference type="InterPro" id="IPR001453">
    <property type="entry name" value="MoaB/Mog_dom"/>
</dbReference>
<dbReference type="SUPFAM" id="SSF53218">
    <property type="entry name" value="Molybdenum cofactor biosynthesis proteins"/>
    <property type="match status" value="1"/>
</dbReference>
<feature type="region of interest" description="Disordered" evidence="8">
    <location>
        <begin position="349"/>
        <end position="373"/>
    </location>
</feature>
<evidence type="ECO:0000256" key="2">
    <source>
        <dbReference type="ARBA" id="ARBA00005046"/>
    </source>
</evidence>
<feature type="domain" description="MoaB/Mog" evidence="9">
    <location>
        <begin position="205"/>
        <end position="346"/>
    </location>
</feature>
<keyword evidence="11" id="KW-1185">Reference proteome</keyword>
<evidence type="ECO:0000256" key="1">
    <source>
        <dbReference type="ARBA" id="ARBA00002901"/>
    </source>
</evidence>
<dbReference type="InterPro" id="IPR036135">
    <property type="entry name" value="MoeA_linker/N_sf"/>
</dbReference>
<dbReference type="InterPro" id="IPR005111">
    <property type="entry name" value="MoeA_C_domain_IV"/>
</dbReference>
<dbReference type="AlphaFoldDB" id="A0A2A9EZD1"/>
<dbReference type="GO" id="GO:0046872">
    <property type="term" value="F:metal ion binding"/>
    <property type="evidence" value="ECO:0007669"/>
    <property type="project" value="UniProtKB-UniRule"/>
</dbReference>
<keyword evidence="7" id="KW-0808">Transferase</keyword>
<dbReference type="Gene3D" id="2.170.190.11">
    <property type="entry name" value="Molybdopterin biosynthesis moea protein, domain 3"/>
    <property type="match status" value="1"/>
</dbReference>
<dbReference type="EMBL" id="PDJJ01000001">
    <property type="protein sequence ID" value="PFG43901.1"/>
    <property type="molecule type" value="Genomic_DNA"/>
</dbReference>
<evidence type="ECO:0000313" key="10">
    <source>
        <dbReference type="EMBL" id="PFG43901.1"/>
    </source>
</evidence>
<dbReference type="Gene3D" id="2.40.340.10">
    <property type="entry name" value="MoeA, C-terminal, domain IV"/>
    <property type="match status" value="1"/>
</dbReference>
<keyword evidence="4 7" id="KW-0500">Molybdenum</keyword>
<dbReference type="SUPFAM" id="SSF63867">
    <property type="entry name" value="MoeA C-terminal domain-like"/>
    <property type="match status" value="1"/>
</dbReference>
<evidence type="ECO:0000313" key="11">
    <source>
        <dbReference type="Proteomes" id="UP000224130"/>
    </source>
</evidence>
<dbReference type="PANTHER" id="PTHR10192">
    <property type="entry name" value="MOLYBDOPTERIN BIOSYNTHESIS PROTEIN"/>
    <property type="match status" value="1"/>
</dbReference>
<comment type="pathway">
    <text evidence="2 7">Cofactor biosynthesis; molybdopterin biosynthesis.</text>
</comment>